<keyword evidence="1" id="KW-0732">Signal</keyword>
<protein>
    <submittedName>
        <fullName evidence="2">Uncharacterized protein</fullName>
    </submittedName>
</protein>
<dbReference type="AlphaFoldDB" id="A0A8J2NYC0"/>
<dbReference type="EMBL" id="CAJVCH010099536">
    <property type="protein sequence ID" value="CAG7723483.1"/>
    <property type="molecule type" value="Genomic_DNA"/>
</dbReference>
<dbReference type="Proteomes" id="UP000708208">
    <property type="component" value="Unassembled WGS sequence"/>
</dbReference>
<feature type="signal peptide" evidence="1">
    <location>
        <begin position="1"/>
        <end position="19"/>
    </location>
</feature>
<gene>
    <name evidence="2" type="ORF">AFUS01_LOCUS12569</name>
</gene>
<proteinExistence type="predicted"/>
<accession>A0A8J2NYC0</accession>
<evidence type="ECO:0000256" key="1">
    <source>
        <dbReference type="SAM" id="SignalP"/>
    </source>
</evidence>
<evidence type="ECO:0000313" key="2">
    <source>
        <dbReference type="EMBL" id="CAG7723483.1"/>
    </source>
</evidence>
<feature type="chain" id="PRO_5035227510" evidence="1">
    <location>
        <begin position="20"/>
        <end position="202"/>
    </location>
</feature>
<evidence type="ECO:0000313" key="3">
    <source>
        <dbReference type="Proteomes" id="UP000708208"/>
    </source>
</evidence>
<reference evidence="2" key="1">
    <citation type="submission" date="2021-06" db="EMBL/GenBank/DDBJ databases">
        <authorList>
            <person name="Hodson N. C."/>
            <person name="Mongue J. A."/>
            <person name="Jaron S. K."/>
        </authorList>
    </citation>
    <scope>NUCLEOTIDE SEQUENCE</scope>
</reference>
<organism evidence="2 3">
    <name type="scientific">Allacma fusca</name>
    <dbReference type="NCBI Taxonomy" id="39272"/>
    <lineage>
        <taxon>Eukaryota</taxon>
        <taxon>Metazoa</taxon>
        <taxon>Ecdysozoa</taxon>
        <taxon>Arthropoda</taxon>
        <taxon>Hexapoda</taxon>
        <taxon>Collembola</taxon>
        <taxon>Symphypleona</taxon>
        <taxon>Sminthuridae</taxon>
        <taxon>Allacma</taxon>
    </lineage>
</organism>
<comment type="caution">
    <text evidence="2">The sequence shown here is derived from an EMBL/GenBank/DDBJ whole genome shotgun (WGS) entry which is preliminary data.</text>
</comment>
<keyword evidence="3" id="KW-1185">Reference proteome</keyword>
<name>A0A8J2NYC0_9HEXA</name>
<sequence length="202" mass="22461">MELKMLVPLGVLIISTINAHPITSDQKAPLLEGNRESKFFGWGNGWGNWGRWGGGYNNYGMGHRHWNPFNRQGYGNSWGNNWHSPYRMGQQYGMHHQRWSWWSPSTWFNPNYGGFGSWGFFAAVVVAAPTHDMDLTTNTGSMGGSNIIDMDMGSSKDMMTGPDQSTSPSKENRIFLGLFANLLGITKSTTSTTTTTTRAPQG</sequence>